<dbReference type="Gene3D" id="3.40.50.300">
    <property type="entry name" value="P-loop containing nucleotide triphosphate hydrolases"/>
    <property type="match status" value="1"/>
</dbReference>
<dbReference type="EMBL" id="CP001344">
    <property type="protein sequence ID" value="ACL45294.1"/>
    <property type="molecule type" value="Genomic_DNA"/>
</dbReference>
<keyword evidence="1" id="KW-0418">Kinase</keyword>
<sequence length="329" mass="36946">MPQYIVYGLRLNAESHIPGLVPLCHPQPFPADIQVYLGEKPSCQIEPLPYYQSRSQLDNGQPQLQVWKLASGGFQFRYGDGTQFWLSDRGAQIWATWPEDLTLEDTCTYFLGPILAFVLNLRGFTCLHASAIVIENQAIGFCGRAGAGKSTTAAYLAQQGFPILTDDVLTLQESNGQFWVIPAYPRVRLWNASVTGLFGHPEHLPRIVPSHPTWDKRFLDLTQPGYQFHSQPVPLRKVYVLKRRDSNLSAPHLQPQSCQDSLLSLLDQAYTKRLLSKTSHARQFLTLGRLVQQIPVSQLTLPDRLVDLGQLEELLLQDLNQPAAIATYG</sequence>
<dbReference type="GO" id="GO:0016301">
    <property type="term" value="F:kinase activity"/>
    <property type="evidence" value="ECO:0007669"/>
    <property type="project" value="UniProtKB-KW"/>
</dbReference>
<protein>
    <submittedName>
        <fullName evidence="1">HPr kinase</fullName>
    </submittedName>
</protein>
<dbReference type="STRING" id="395961.Cyan7425_2954"/>
<name>B8HL62_CYAP4</name>
<dbReference type="InterPro" id="IPR027417">
    <property type="entry name" value="P-loop_NTPase"/>
</dbReference>
<dbReference type="eggNOG" id="COG1493">
    <property type="taxonomic scope" value="Bacteria"/>
</dbReference>
<organism evidence="1">
    <name type="scientific">Cyanothece sp. (strain PCC 7425 / ATCC 29141)</name>
    <dbReference type="NCBI Taxonomy" id="395961"/>
    <lineage>
        <taxon>Bacteria</taxon>
        <taxon>Bacillati</taxon>
        <taxon>Cyanobacteriota</taxon>
        <taxon>Cyanophyceae</taxon>
        <taxon>Gomontiellales</taxon>
        <taxon>Cyanothecaceae</taxon>
        <taxon>Cyanothece</taxon>
    </lineage>
</organism>
<reference evidence="1" key="1">
    <citation type="submission" date="2009-01" db="EMBL/GenBank/DDBJ databases">
        <title>Complete sequence of chromosome Cyanothece sp. PCC 7425.</title>
        <authorList>
            <consortium name="US DOE Joint Genome Institute"/>
            <person name="Lucas S."/>
            <person name="Copeland A."/>
            <person name="Lapidus A."/>
            <person name="Glavina del Rio T."/>
            <person name="Dalin E."/>
            <person name="Tice H."/>
            <person name="Bruce D."/>
            <person name="Goodwin L."/>
            <person name="Pitluck S."/>
            <person name="Sims D."/>
            <person name="Meineke L."/>
            <person name="Brettin T."/>
            <person name="Detter J.C."/>
            <person name="Han C."/>
            <person name="Larimer F."/>
            <person name="Land M."/>
            <person name="Hauser L."/>
            <person name="Kyrpides N."/>
            <person name="Ovchinnikova G."/>
            <person name="Liberton M."/>
            <person name="Stoeckel J."/>
            <person name="Banerjee A."/>
            <person name="Singh A."/>
            <person name="Page L."/>
            <person name="Sato H."/>
            <person name="Zhao L."/>
            <person name="Sherman L."/>
            <person name="Pakrasi H."/>
            <person name="Richardson P."/>
        </authorList>
    </citation>
    <scope>NUCLEOTIDE SEQUENCE</scope>
    <source>
        <strain evidence="1">PCC 7425</strain>
    </source>
</reference>
<evidence type="ECO:0000313" key="1">
    <source>
        <dbReference type="EMBL" id="ACL45294.1"/>
    </source>
</evidence>
<gene>
    <name evidence="1" type="ordered locus">Cyan7425_2954</name>
</gene>
<dbReference type="AlphaFoldDB" id="B8HL62"/>
<dbReference type="KEGG" id="cyn:Cyan7425_2954"/>
<keyword evidence="1" id="KW-0808">Transferase</keyword>
<proteinExistence type="predicted"/>
<dbReference type="HOGENOM" id="CLU_073290_0_0_3"/>
<accession>B8HL62</accession>
<dbReference type="SUPFAM" id="SSF53795">
    <property type="entry name" value="PEP carboxykinase-like"/>
    <property type="match status" value="1"/>
</dbReference>